<evidence type="ECO:0000256" key="1">
    <source>
        <dbReference type="ARBA" id="ARBA00004127"/>
    </source>
</evidence>
<dbReference type="Gene3D" id="3.10.50.10">
    <property type="match status" value="1"/>
</dbReference>
<dbReference type="InterPro" id="IPR004798">
    <property type="entry name" value="CAX-like"/>
</dbReference>
<feature type="transmembrane region" description="Helical" evidence="10">
    <location>
        <begin position="420"/>
        <end position="441"/>
    </location>
</feature>
<dbReference type="AlphaFoldDB" id="F0WPW2"/>
<reference evidence="12" key="2">
    <citation type="submission" date="2011-02" db="EMBL/GenBank/DDBJ databases">
        <authorList>
            <person name="MacLean D."/>
        </authorList>
    </citation>
    <scope>NUCLEOTIDE SEQUENCE</scope>
</reference>
<dbReference type="GO" id="GO:0006874">
    <property type="term" value="P:intracellular calcium ion homeostasis"/>
    <property type="evidence" value="ECO:0007669"/>
    <property type="project" value="TreeGrafter"/>
</dbReference>
<dbReference type="HOGENOM" id="CLU_017763_0_0_1"/>
<dbReference type="InterPro" id="IPR017853">
    <property type="entry name" value="GH"/>
</dbReference>
<dbReference type="Pfam" id="PF00704">
    <property type="entry name" value="Glyco_hydro_18"/>
    <property type="match status" value="1"/>
</dbReference>
<evidence type="ECO:0000256" key="7">
    <source>
        <dbReference type="ARBA" id="ARBA00023065"/>
    </source>
</evidence>
<evidence type="ECO:0000256" key="3">
    <source>
        <dbReference type="ARBA" id="ARBA00022568"/>
    </source>
</evidence>
<reference evidence="12" key="1">
    <citation type="journal article" date="2011" name="PLoS Biol.">
        <title>Gene gain and loss during evolution of obligate parasitism in the white rust pathogen of Arabidopsis thaliana.</title>
        <authorList>
            <person name="Kemen E."/>
            <person name="Gardiner A."/>
            <person name="Schultz-Larsen T."/>
            <person name="Kemen A.C."/>
            <person name="Balmuth A.L."/>
            <person name="Robert-Seilaniantz A."/>
            <person name="Bailey K."/>
            <person name="Holub E."/>
            <person name="Studholme D.J."/>
            <person name="Maclean D."/>
            <person name="Jones J.D."/>
        </authorList>
    </citation>
    <scope>NUCLEOTIDE SEQUENCE</scope>
</reference>
<dbReference type="InterPro" id="IPR011583">
    <property type="entry name" value="Chitinase_II/V-like_cat"/>
</dbReference>
<dbReference type="InterPro" id="IPR044880">
    <property type="entry name" value="NCX_ion-bd_dom_sf"/>
</dbReference>
<feature type="domain" description="Chitinase II/V-like catalytic" evidence="11">
    <location>
        <begin position="532"/>
        <end position="812"/>
    </location>
</feature>
<dbReference type="GO" id="GO:0015369">
    <property type="term" value="F:calcium:proton antiporter activity"/>
    <property type="evidence" value="ECO:0007669"/>
    <property type="project" value="InterPro"/>
</dbReference>
<keyword evidence="7" id="KW-0406">Ion transport</keyword>
<comment type="subcellular location">
    <subcellularLocation>
        <location evidence="1">Endomembrane system</location>
        <topology evidence="1">Multi-pass membrane protein</topology>
    </subcellularLocation>
</comment>
<organism evidence="12">
    <name type="scientific">Albugo laibachii Nc14</name>
    <dbReference type="NCBI Taxonomy" id="890382"/>
    <lineage>
        <taxon>Eukaryota</taxon>
        <taxon>Sar</taxon>
        <taxon>Stramenopiles</taxon>
        <taxon>Oomycota</taxon>
        <taxon>Peronosporomycetes</taxon>
        <taxon>Albuginales</taxon>
        <taxon>Albuginaceae</taxon>
        <taxon>Albugo</taxon>
    </lineage>
</organism>
<keyword evidence="2" id="KW-0813">Transport</keyword>
<dbReference type="InterPro" id="IPR004837">
    <property type="entry name" value="NaCa_Exmemb"/>
</dbReference>
<dbReference type="InterPro" id="IPR004713">
    <property type="entry name" value="CaH_exchang"/>
</dbReference>
<evidence type="ECO:0000256" key="9">
    <source>
        <dbReference type="SAM" id="MobiDB-lite"/>
    </source>
</evidence>
<feature type="transmembrane region" description="Helical" evidence="10">
    <location>
        <begin position="115"/>
        <end position="136"/>
    </location>
</feature>
<evidence type="ECO:0000259" key="11">
    <source>
        <dbReference type="SMART" id="SM00636"/>
    </source>
</evidence>
<dbReference type="PANTHER" id="PTHR31503">
    <property type="entry name" value="VACUOLAR CALCIUM ION TRANSPORTER"/>
    <property type="match status" value="1"/>
</dbReference>
<keyword evidence="3" id="KW-0109">Calcium transport</keyword>
<feature type="transmembrane region" description="Helical" evidence="10">
    <location>
        <begin position="387"/>
        <end position="414"/>
    </location>
</feature>
<dbReference type="EMBL" id="FR824236">
    <property type="protein sequence ID" value="CCA23363.1"/>
    <property type="molecule type" value="Genomic_DNA"/>
</dbReference>
<feature type="transmembrane region" description="Helical" evidence="10">
    <location>
        <begin position="207"/>
        <end position="228"/>
    </location>
</feature>
<dbReference type="GO" id="GO:0008061">
    <property type="term" value="F:chitin binding"/>
    <property type="evidence" value="ECO:0007669"/>
    <property type="project" value="InterPro"/>
</dbReference>
<feature type="transmembrane region" description="Helical" evidence="10">
    <location>
        <begin position="282"/>
        <end position="301"/>
    </location>
</feature>
<dbReference type="InterPro" id="IPR029070">
    <property type="entry name" value="Chitinase_insertion_sf"/>
</dbReference>
<dbReference type="PANTHER" id="PTHR31503:SF22">
    <property type="entry name" value="VACUOLAR CALCIUM ION TRANSPORTER"/>
    <property type="match status" value="1"/>
</dbReference>
<feature type="transmembrane region" description="Helical" evidence="10">
    <location>
        <begin position="322"/>
        <end position="345"/>
    </location>
</feature>
<dbReference type="GO" id="GO:0005975">
    <property type="term" value="P:carbohydrate metabolic process"/>
    <property type="evidence" value="ECO:0007669"/>
    <property type="project" value="InterPro"/>
</dbReference>
<name>F0WPW2_9STRA</name>
<keyword evidence="6 10" id="KW-1133">Transmembrane helix</keyword>
<feature type="transmembrane region" description="Helical" evidence="10">
    <location>
        <begin position="453"/>
        <end position="470"/>
    </location>
</feature>
<proteinExistence type="predicted"/>
<feature type="transmembrane region" description="Helical" evidence="10">
    <location>
        <begin position="240"/>
        <end position="262"/>
    </location>
</feature>
<keyword evidence="4 10" id="KW-0812">Transmembrane</keyword>
<evidence type="ECO:0000256" key="8">
    <source>
        <dbReference type="ARBA" id="ARBA00023136"/>
    </source>
</evidence>
<dbReference type="SMART" id="SM00636">
    <property type="entry name" value="Glyco_18"/>
    <property type="match status" value="1"/>
</dbReference>
<sequence length="831" mass="92070">MSFSPFTLKLLGYANVIFDVMNYTHMSRNCFRSDRNSHFGESKRMHTRQANASIRKARQTQSSNSADESGIPEILNLHGFGKNSHERISLLHSSFETGSDTQGSWKGDLTAIRNLLLGSRLNVLLLVAPFAIWSYVAHWNDTWIFTLNFIVMIPLANVLGEATEALAIHTGETIGGLVNATFGNAVEVVVAVLALTKGEIAVVQSSLIGSVLSNLLLVLGCSFIAGGMSSTENVFNAVGASANSSLLMLASFAMLLPSYIYYFSNHETHEEKMKRTLALSRVAALFLLFMYAQLLIFQLHTHSHIFQGEEGSQEQVELSRRASAIVLFGATIIVSVFSEFLVSSIDGFTTNMNLSKSFVGIILLPIIGNAVEHVTAIRVARNGKMELAMGVAVGSATQVSLFVVPIVVIAGWIMGQPMTLAFPEFEILIYMMSVIIAYAIIADGKSNWLEGSMLITAYMLVAIALIWLLLCISLPQAFSYSHATADADTCSIDETEQCTGNRNTKFTLVIGDILAQSSASSSNFERTKSLSLETLGYVTPWNGQGYEMAERFRKKLTYIVPVWYQIRDGDSDGFALTGSHDVDQEWMKRLQPDVKIVPRVIYERRSWDEDGIPALVDAIVDEVEAQAFDGVTLEIPLIPLVTNFIISLGGALQNAEKIFILVVGQSQQDGTPSISSDMLDRLASVVHRFSMNAYDYQAPGPNAPLHWISNTLNRISPRHRAKLLIGIPFYGYDNNDAITGSSYLSALQSVHETYPEASLQWDSTAHECFFEYRKHHQLHRVYYPCLEFLHDRFALIQERFCAGVAIWELGQETLLIHDKIRDSKTKAEPME</sequence>
<keyword evidence="8 10" id="KW-0472">Membrane</keyword>
<evidence type="ECO:0000256" key="5">
    <source>
        <dbReference type="ARBA" id="ARBA00022837"/>
    </source>
</evidence>
<dbReference type="GO" id="GO:0005774">
    <property type="term" value="C:vacuolar membrane"/>
    <property type="evidence" value="ECO:0007669"/>
    <property type="project" value="UniProtKB-ARBA"/>
</dbReference>
<dbReference type="Pfam" id="PF01699">
    <property type="entry name" value="Na_Ca_ex"/>
    <property type="match status" value="2"/>
</dbReference>
<protein>
    <submittedName>
        <fullName evidence="12">Ca2: Cation Antiporter (CaCA) Family putative</fullName>
    </submittedName>
</protein>
<dbReference type="InterPro" id="IPR001223">
    <property type="entry name" value="Glyco_hydro18_cat"/>
</dbReference>
<feature type="transmembrane region" description="Helical" evidence="10">
    <location>
        <begin position="142"/>
        <end position="162"/>
    </location>
</feature>
<dbReference type="SUPFAM" id="SSF51445">
    <property type="entry name" value="(Trans)glycosidases"/>
    <property type="match status" value="1"/>
</dbReference>
<feature type="transmembrane region" description="Helical" evidence="10">
    <location>
        <begin position="357"/>
        <end position="375"/>
    </location>
</feature>
<evidence type="ECO:0000256" key="2">
    <source>
        <dbReference type="ARBA" id="ARBA00022448"/>
    </source>
</evidence>
<dbReference type="Gene3D" id="3.20.20.80">
    <property type="entry name" value="Glycosidases"/>
    <property type="match status" value="1"/>
</dbReference>
<feature type="transmembrane region" description="Helical" evidence="10">
    <location>
        <begin position="174"/>
        <end position="195"/>
    </location>
</feature>
<dbReference type="Gene3D" id="1.20.1420.30">
    <property type="entry name" value="NCX, central ion-binding region"/>
    <property type="match status" value="1"/>
</dbReference>
<evidence type="ECO:0000256" key="6">
    <source>
        <dbReference type="ARBA" id="ARBA00022989"/>
    </source>
</evidence>
<evidence type="ECO:0000256" key="4">
    <source>
        <dbReference type="ARBA" id="ARBA00022692"/>
    </source>
</evidence>
<keyword evidence="5" id="KW-0106">Calcium</keyword>
<dbReference type="NCBIfam" id="TIGR00846">
    <property type="entry name" value="caca2"/>
    <property type="match status" value="1"/>
</dbReference>
<dbReference type="NCBIfam" id="TIGR00378">
    <property type="entry name" value="cax"/>
    <property type="match status" value="1"/>
</dbReference>
<evidence type="ECO:0000313" key="12">
    <source>
        <dbReference type="EMBL" id="CCA23363.1"/>
    </source>
</evidence>
<evidence type="ECO:0000256" key="10">
    <source>
        <dbReference type="SAM" id="Phobius"/>
    </source>
</evidence>
<gene>
    <name evidence="12" type="primary">AlNc14C191G8452</name>
    <name evidence="12" type="ORF">ALNC14_095070</name>
</gene>
<dbReference type="GO" id="GO:0012505">
    <property type="term" value="C:endomembrane system"/>
    <property type="evidence" value="ECO:0007669"/>
    <property type="project" value="UniProtKB-SubCell"/>
</dbReference>
<accession>F0WPW2</accession>
<feature type="region of interest" description="Disordered" evidence="9">
    <location>
        <begin position="41"/>
        <end position="70"/>
    </location>
</feature>